<feature type="domain" description="Ketopantoate reductase N-terminal" evidence="11">
    <location>
        <begin position="4"/>
        <end position="140"/>
    </location>
</feature>
<comment type="catalytic activity">
    <reaction evidence="9 10">
        <text>(R)-pantoate + NADP(+) = 2-dehydropantoate + NADPH + H(+)</text>
        <dbReference type="Rhea" id="RHEA:16233"/>
        <dbReference type="ChEBI" id="CHEBI:11561"/>
        <dbReference type="ChEBI" id="CHEBI:15378"/>
        <dbReference type="ChEBI" id="CHEBI:15980"/>
        <dbReference type="ChEBI" id="CHEBI:57783"/>
        <dbReference type="ChEBI" id="CHEBI:58349"/>
        <dbReference type="EC" id="1.1.1.169"/>
    </reaction>
</comment>
<keyword evidence="7 10" id="KW-0560">Oxidoreductase</keyword>
<dbReference type="InterPro" id="IPR008927">
    <property type="entry name" value="6-PGluconate_DH-like_C_sf"/>
</dbReference>
<dbReference type="AlphaFoldDB" id="A0A128ETB3"/>
<keyword evidence="5 10" id="KW-0566">Pantothenate biosynthesis</keyword>
<dbReference type="PANTHER" id="PTHR43765:SF2">
    <property type="entry name" value="2-DEHYDROPANTOATE 2-REDUCTASE"/>
    <property type="match status" value="1"/>
</dbReference>
<evidence type="ECO:0000256" key="3">
    <source>
        <dbReference type="ARBA" id="ARBA00013014"/>
    </source>
</evidence>
<dbReference type="SUPFAM" id="SSF51735">
    <property type="entry name" value="NAD(P)-binding Rossmann-fold domains"/>
    <property type="match status" value="1"/>
</dbReference>
<evidence type="ECO:0000256" key="6">
    <source>
        <dbReference type="ARBA" id="ARBA00022857"/>
    </source>
</evidence>
<dbReference type="SUPFAM" id="SSF48179">
    <property type="entry name" value="6-phosphogluconate dehydrogenase C-terminal domain-like"/>
    <property type="match status" value="1"/>
</dbReference>
<evidence type="ECO:0000256" key="4">
    <source>
        <dbReference type="ARBA" id="ARBA00019465"/>
    </source>
</evidence>
<dbReference type="RefSeq" id="WP_062660618.1">
    <property type="nucleotide sequence ID" value="NZ_FIZX01000001.1"/>
</dbReference>
<sequence length="296" mass="32376">MRFTLVGAGAVGALWGLKLLEAGHQVHFVTRKEESQITLGFEHQKPQTFSANRPSLVEDSDCLVVCVKAFQVIDAISAVKSHLHPDTPVVLMHNGMGTANEVLQALTNNPLVLATTSHGALKLSPSVLRHTGIGETRLGGANATGEQCDFLAEVFNHALPNAYWEQEIQTALWQKLAVNCMINPITALRQCQNGELLSDGLQGQLNTLSEEIARVMQAEGLITAPSEVLKRALQVAKATAKNHSSMNRDVHFKRHSEIEFITGYLISRAESHDIAVPENRALYQAIKNLEQSYDDA</sequence>
<evidence type="ECO:0000256" key="1">
    <source>
        <dbReference type="ARBA" id="ARBA00004994"/>
    </source>
</evidence>
<dbReference type="Gene3D" id="1.10.1040.10">
    <property type="entry name" value="N-(1-d-carboxylethyl)-l-norvaline Dehydrogenase, domain 2"/>
    <property type="match status" value="1"/>
</dbReference>
<evidence type="ECO:0000256" key="2">
    <source>
        <dbReference type="ARBA" id="ARBA00007870"/>
    </source>
</evidence>
<dbReference type="InterPro" id="IPR013328">
    <property type="entry name" value="6PGD_dom2"/>
</dbReference>
<keyword evidence="6 10" id="KW-0521">NADP</keyword>
<dbReference type="GO" id="GO:0015940">
    <property type="term" value="P:pantothenate biosynthetic process"/>
    <property type="evidence" value="ECO:0007669"/>
    <property type="project" value="UniProtKB-UniPathway"/>
</dbReference>
<dbReference type="InterPro" id="IPR013332">
    <property type="entry name" value="KPR_N"/>
</dbReference>
<dbReference type="GO" id="GO:0050661">
    <property type="term" value="F:NADP binding"/>
    <property type="evidence" value="ECO:0007669"/>
    <property type="project" value="TreeGrafter"/>
</dbReference>
<dbReference type="Pfam" id="PF08546">
    <property type="entry name" value="ApbA_C"/>
    <property type="match status" value="1"/>
</dbReference>
<comment type="pathway">
    <text evidence="1 10">Cofactor biosynthesis; (R)-pantothenate biosynthesis; (R)-pantoate from 3-methyl-2-oxobutanoate: step 2/2.</text>
</comment>
<dbReference type="PANTHER" id="PTHR43765">
    <property type="entry name" value="2-DEHYDROPANTOATE 2-REDUCTASE-RELATED"/>
    <property type="match status" value="1"/>
</dbReference>
<evidence type="ECO:0000256" key="8">
    <source>
        <dbReference type="ARBA" id="ARBA00032024"/>
    </source>
</evidence>
<dbReference type="Pfam" id="PF02558">
    <property type="entry name" value="ApbA"/>
    <property type="match status" value="1"/>
</dbReference>
<keyword evidence="14" id="KW-1185">Reference proteome</keyword>
<reference evidence="14" key="1">
    <citation type="submission" date="2016-02" db="EMBL/GenBank/DDBJ databases">
        <authorList>
            <person name="Rodrigo-Torres Lidia"/>
            <person name="Arahal R.David."/>
        </authorList>
    </citation>
    <scope>NUCLEOTIDE SEQUENCE [LARGE SCALE GENOMIC DNA]</scope>
    <source>
        <strain evidence="14">CECT 9029</strain>
    </source>
</reference>
<comment type="function">
    <text evidence="10">Catalyzes the NADPH-dependent reduction of ketopantoate into pantoic acid.</text>
</comment>
<evidence type="ECO:0000259" key="11">
    <source>
        <dbReference type="Pfam" id="PF02558"/>
    </source>
</evidence>
<dbReference type="STRING" id="1796497.GCE9029_00150"/>
<organism evidence="13 14">
    <name type="scientific">Grimontia celer</name>
    <dbReference type="NCBI Taxonomy" id="1796497"/>
    <lineage>
        <taxon>Bacteria</taxon>
        <taxon>Pseudomonadati</taxon>
        <taxon>Pseudomonadota</taxon>
        <taxon>Gammaproteobacteria</taxon>
        <taxon>Vibrionales</taxon>
        <taxon>Vibrionaceae</taxon>
        <taxon>Grimontia</taxon>
    </lineage>
</organism>
<dbReference type="InterPro" id="IPR050838">
    <property type="entry name" value="Ketopantoate_reductase"/>
</dbReference>
<comment type="similarity">
    <text evidence="2 10">Belongs to the ketopantoate reductase family.</text>
</comment>
<evidence type="ECO:0000256" key="5">
    <source>
        <dbReference type="ARBA" id="ARBA00022655"/>
    </source>
</evidence>
<name>A0A128ETB3_9GAMM</name>
<evidence type="ECO:0000259" key="12">
    <source>
        <dbReference type="Pfam" id="PF08546"/>
    </source>
</evidence>
<dbReference type="GO" id="GO:0008677">
    <property type="term" value="F:2-dehydropantoate 2-reductase activity"/>
    <property type="evidence" value="ECO:0007669"/>
    <property type="project" value="UniProtKB-EC"/>
</dbReference>
<evidence type="ECO:0000313" key="14">
    <source>
        <dbReference type="Proteomes" id="UP000071641"/>
    </source>
</evidence>
<dbReference type="InterPro" id="IPR003710">
    <property type="entry name" value="ApbA"/>
</dbReference>
<proteinExistence type="inferred from homology"/>
<evidence type="ECO:0000256" key="9">
    <source>
        <dbReference type="ARBA" id="ARBA00048793"/>
    </source>
</evidence>
<dbReference type="InterPro" id="IPR013752">
    <property type="entry name" value="KPA_reductase"/>
</dbReference>
<evidence type="ECO:0000313" key="13">
    <source>
        <dbReference type="EMBL" id="CZF77345.1"/>
    </source>
</evidence>
<dbReference type="Proteomes" id="UP000071641">
    <property type="component" value="Unassembled WGS sequence"/>
</dbReference>
<dbReference type="GO" id="GO:0005737">
    <property type="term" value="C:cytoplasm"/>
    <property type="evidence" value="ECO:0007669"/>
    <property type="project" value="TreeGrafter"/>
</dbReference>
<dbReference type="OrthoDB" id="6530772at2"/>
<protein>
    <recommendedName>
        <fullName evidence="4 10">2-dehydropantoate 2-reductase</fullName>
        <ecNumber evidence="3 10">1.1.1.169</ecNumber>
    </recommendedName>
    <alternativeName>
        <fullName evidence="8 10">Ketopantoate reductase</fullName>
    </alternativeName>
</protein>
<dbReference type="NCBIfam" id="TIGR00745">
    <property type="entry name" value="apbA_panE"/>
    <property type="match status" value="1"/>
</dbReference>
<evidence type="ECO:0000256" key="10">
    <source>
        <dbReference type="RuleBase" id="RU362068"/>
    </source>
</evidence>
<gene>
    <name evidence="13" type="primary">panE</name>
    <name evidence="13" type="ORF">GCE9029_00150</name>
</gene>
<dbReference type="EMBL" id="FIZX01000001">
    <property type="protein sequence ID" value="CZF77345.1"/>
    <property type="molecule type" value="Genomic_DNA"/>
</dbReference>
<dbReference type="Gene3D" id="3.40.50.720">
    <property type="entry name" value="NAD(P)-binding Rossmann-like Domain"/>
    <property type="match status" value="1"/>
</dbReference>
<dbReference type="EC" id="1.1.1.169" evidence="3 10"/>
<feature type="domain" description="Ketopantoate reductase C-terminal" evidence="12">
    <location>
        <begin position="168"/>
        <end position="290"/>
    </location>
</feature>
<accession>A0A128ETB3</accession>
<dbReference type="InterPro" id="IPR036291">
    <property type="entry name" value="NAD(P)-bd_dom_sf"/>
</dbReference>
<evidence type="ECO:0000256" key="7">
    <source>
        <dbReference type="ARBA" id="ARBA00023002"/>
    </source>
</evidence>
<dbReference type="FunFam" id="1.10.1040.10:FF:000017">
    <property type="entry name" value="2-dehydropantoate 2-reductase"/>
    <property type="match status" value="1"/>
</dbReference>
<dbReference type="UniPathway" id="UPA00028">
    <property type="reaction ID" value="UER00004"/>
</dbReference>